<evidence type="ECO:0000256" key="3">
    <source>
        <dbReference type="ARBA" id="ARBA00022454"/>
    </source>
</evidence>
<proteinExistence type="predicted"/>
<evidence type="ECO:0000256" key="7">
    <source>
        <dbReference type="ARBA" id="ARBA00023242"/>
    </source>
</evidence>
<evidence type="ECO:0000256" key="8">
    <source>
        <dbReference type="ARBA" id="ARBA00023306"/>
    </source>
</evidence>
<dbReference type="GO" id="GO:0000444">
    <property type="term" value="C:MIS12/MIND type complex"/>
    <property type="evidence" value="ECO:0007669"/>
    <property type="project" value="InterPro"/>
</dbReference>
<evidence type="ECO:0000256" key="1">
    <source>
        <dbReference type="ARBA" id="ARBA00004123"/>
    </source>
</evidence>
<evidence type="ECO:0000256" key="5">
    <source>
        <dbReference type="ARBA" id="ARBA00022776"/>
    </source>
</evidence>
<gene>
    <name evidence="11" type="ORF">PsYK624_094620</name>
</gene>
<keyword evidence="6" id="KW-0995">Kinetochore</keyword>
<sequence>MASTVSGSKRWTHFHSALQHAIQRSAHKWTYEDFTECFSLWCEEQPDASSSVFNTVSQHMESLITNGCEDLLKKLDVKPNLDKLHTVVTEARKRQAQGYEGKDVWKEDLKPDAAVRAKIVPMLEEERDRLRAQLEELDQRNRILQAEMQSNVQARDAADEECGKLLDLLEEVQRKWKDIPLEEIQSWALSTAESLPKTTSR</sequence>
<feature type="coiled-coil region" evidence="10">
    <location>
        <begin position="120"/>
        <end position="175"/>
    </location>
</feature>
<keyword evidence="12" id="KW-1185">Reference proteome</keyword>
<evidence type="ECO:0000256" key="2">
    <source>
        <dbReference type="ARBA" id="ARBA00004629"/>
    </source>
</evidence>
<protein>
    <submittedName>
        <fullName evidence="11">Uncharacterized protein</fullName>
    </submittedName>
</protein>
<keyword evidence="5" id="KW-0498">Mitosis</keyword>
<dbReference type="GO" id="GO:0005634">
    <property type="term" value="C:nucleus"/>
    <property type="evidence" value="ECO:0007669"/>
    <property type="project" value="UniProtKB-SubCell"/>
</dbReference>
<comment type="subcellular location">
    <subcellularLocation>
        <location evidence="2">Chromosome</location>
        <location evidence="2">Centromere</location>
        <location evidence="2">Kinetochore</location>
    </subcellularLocation>
    <subcellularLocation>
        <location evidence="1">Nucleus</location>
    </subcellularLocation>
</comment>
<keyword evidence="10" id="KW-0175">Coiled coil</keyword>
<comment type="caution">
    <text evidence="11">The sequence shown here is derived from an EMBL/GenBank/DDBJ whole genome shotgun (WGS) entry which is preliminary data.</text>
</comment>
<keyword evidence="9" id="KW-0137">Centromere</keyword>
<dbReference type="AlphaFoldDB" id="A0A9P3GBZ7"/>
<reference evidence="11 12" key="1">
    <citation type="submission" date="2021-08" db="EMBL/GenBank/DDBJ databases">
        <title>Draft Genome Sequence of Phanerochaete sordida strain YK-624.</title>
        <authorList>
            <person name="Mori T."/>
            <person name="Dohra H."/>
            <person name="Suzuki T."/>
            <person name="Kawagishi H."/>
            <person name="Hirai H."/>
        </authorList>
    </citation>
    <scope>NUCLEOTIDE SEQUENCE [LARGE SCALE GENOMIC DNA]</scope>
    <source>
        <strain evidence="11 12">YK-624</strain>
    </source>
</reference>
<dbReference type="EMBL" id="BPQB01000031">
    <property type="protein sequence ID" value="GJE93303.1"/>
    <property type="molecule type" value="Genomic_DNA"/>
</dbReference>
<evidence type="ECO:0000256" key="6">
    <source>
        <dbReference type="ARBA" id="ARBA00022838"/>
    </source>
</evidence>
<name>A0A9P3GBZ7_9APHY</name>
<dbReference type="GO" id="GO:0007059">
    <property type="term" value="P:chromosome segregation"/>
    <property type="evidence" value="ECO:0007669"/>
    <property type="project" value="TreeGrafter"/>
</dbReference>
<evidence type="ECO:0000313" key="11">
    <source>
        <dbReference type="EMBL" id="GJE93303.1"/>
    </source>
</evidence>
<dbReference type="InterPro" id="IPR007128">
    <property type="entry name" value="PMF1/Nnf1"/>
</dbReference>
<evidence type="ECO:0000313" key="12">
    <source>
        <dbReference type="Proteomes" id="UP000703269"/>
    </source>
</evidence>
<keyword evidence="3" id="KW-0158">Chromosome</keyword>
<dbReference type="OrthoDB" id="18453at2759"/>
<dbReference type="PANTHER" id="PTHR15459">
    <property type="entry name" value="POLYAMINE-MODULATED FACTOR 1"/>
    <property type="match status" value="1"/>
</dbReference>
<keyword evidence="4" id="KW-0132">Cell division</keyword>
<accession>A0A9P3GBZ7</accession>
<dbReference type="PANTHER" id="PTHR15459:SF3">
    <property type="entry name" value="POLYAMINE-MODULATED FACTOR 1"/>
    <property type="match status" value="1"/>
</dbReference>
<evidence type="ECO:0000256" key="9">
    <source>
        <dbReference type="ARBA" id="ARBA00023328"/>
    </source>
</evidence>
<keyword evidence="8" id="KW-0131">Cell cycle</keyword>
<keyword evidence="7" id="KW-0539">Nucleus</keyword>
<evidence type="ECO:0000256" key="4">
    <source>
        <dbReference type="ARBA" id="ARBA00022618"/>
    </source>
</evidence>
<evidence type="ECO:0000256" key="10">
    <source>
        <dbReference type="SAM" id="Coils"/>
    </source>
</evidence>
<dbReference type="GO" id="GO:0051301">
    <property type="term" value="P:cell division"/>
    <property type="evidence" value="ECO:0007669"/>
    <property type="project" value="UniProtKB-KW"/>
</dbReference>
<dbReference type="Proteomes" id="UP000703269">
    <property type="component" value="Unassembled WGS sequence"/>
</dbReference>
<organism evidence="11 12">
    <name type="scientific">Phanerochaete sordida</name>
    <dbReference type="NCBI Taxonomy" id="48140"/>
    <lineage>
        <taxon>Eukaryota</taxon>
        <taxon>Fungi</taxon>
        <taxon>Dikarya</taxon>
        <taxon>Basidiomycota</taxon>
        <taxon>Agaricomycotina</taxon>
        <taxon>Agaricomycetes</taxon>
        <taxon>Polyporales</taxon>
        <taxon>Phanerochaetaceae</taxon>
        <taxon>Phanerochaete</taxon>
    </lineage>
</organism>
<dbReference type="Pfam" id="PF03980">
    <property type="entry name" value="Nnf1"/>
    <property type="match status" value="1"/>
</dbReference>